<dbReference type="AlphaFoldDB" id="A0A380T7R0"/>
<protein>
    <recommendedName>
        <fullName evidence="2">Glycosyltransferase</fullName>
    </recommendedName>
</protein>
<evidence type="ECO:0008006" key="2">
    <source>
        <dbReference type="Google" id="ProtNLM"/>
    </source>
</evidence>
<dbReference type="InterPro" id="IPR018641">
    <property type="entry name" value="Trfase_1_rSAM/seldom-assoc"/>
</dbReference>
<sequence length="243" mass="27034">MSMQPCHHHGPGDLRPSLLVARSTMGGRRAGLAPRHLVMFAKLPRIGRVKSRLAADIGTVPAWCFCRTVTRSLLQGLAPPRRWSCWLALERWGERGGHCGLASRGWTRLEQGRGDLGQRMERVLCILPPGPVVIIGSDVPDLVPAHIEKAFAALRDCDAVFGPAVDGGFWLVGVQSKSRRLPLFEQVRWSTRYTLSDTLANLPRQTVAVLDLLEDIDYGPAYQRWLQRRRHRGVRRSPAGVSA</sequence>
<proteinExistence type="predicted"/>
<gene>
    <name evidence="1" type="ORF">DF3PB_1000002</name>
</gene>
<organism evidence="1">
    <name type="scientific">metagenome</name>
    <dbReference type="NCBI Taxonomy" id="256318"/>
    <lineage>
        <taxon>unclassified sequences</taxon>
        <taxon>metagenomes</taxon>
    </lineage>
</organism>
<dbReference type="InterPro" id="IPR029044">
    <property type="entry name" value="Nucleotide-diphossugar_trans"/>
</dbReference>
<dbReference type="Gene3D" id="3.90.550.10">
    <property type="entry name" value="Spore Coat Polysaccharide Biosynthesis Protein SpsA, Chain A"/>
    <property type="match status" value="1"/>
</dbReference>
<dbReference type="SUPFAM" id="SSF53448">
    <property type="entry name" value="Nucleotide-diphospho-sugar transferases"/>
    <property type="match status" value="1"/>
</dbReference>
<dbReference type="EMBL" id="UIDG01000003">
    <property type="protein sequence ID" value="SUS03555.1"/>
    <property type="molecule type" value="Genomic_DNA"/>
</dbReference>
<evidence type="ECO:0000313" key="1">
    <source>
        <dbReference type="EMBL" id="SUS03555.1"/>
    </source>
</evidence>
<dbReference type="PANTHER" id="PTHR36529:SF1">
    <property type="entry name" value="GLYCOSYLTRANSFERASE"/>
    <property type="match status" value="1"/>
</dbReference>
<dbReference type="PANTHER" id="PTHR36529">
    <property type="entry name" value="SLL1095 PROTEIN"/>
    <property type="match status" value="1"/>
</dbReference>
<name>A0A380T7R0_9ZZZZ</name>
<accession>A0A380T7R0</accession>
<dbReference type="Pfam" id="PF09837">
    <property type="entry name" value="DUF2064"/>
    <property type="match status" value="1"/>
</dbReference>
<reference evidence="1" key="1">
    <citation type="submission" date="2018-07" db="EMBL/GenBank/DDBJ databases">
        <authorList>
            <person name="Quirk P.G."/>
            <person name="Krulwich T.A."/>
        </authorList>
    </citation>
    <scope>NUCLEOTIDE SEQUENCE</scope>
</reference>